<protein>
    <submittedName>
        <fullName evidence="1">Uncharacterized protein</fullName>
    </submittedName>
</protein>
<dbReference type="InParanoid" id="A0A7M7M4A7"/>
<dbReference type="GeneID" id="111244672"/>
<accession>A0A7M7M4A7</accession>
<evidence type="ECO:0000313" key="2">
    <source>
        <dbReference type="Proteomes" id="UP000594260"/>
    </source>
</evidence>
<dbReference type="Proteomes" id="UP000594260">
    <property type="component" value="Unplaced"/>
</dbReference>
<dbReference type="RefSeq" id="XP_022647721.1">
    <property type="nucleotide sequence ID" value="XM_022791986.1"/>
</dbReference>
<dbReference type="AlphaFoldDB" id="A0A7M7M4A7"/>
<proteinExistence type="predicted"/>
<name>A0A7M7M4A7_VARDE</name>
<keyword evidence="2" id="KW-1185">Reference proteome</keyword>
<sequence length="266" mass="29464">MSGRNNTHSSTSGQLAELEERKADFGLVITRRRKFAVFSSIECTNLENAIVGALSILLEKFHFDTNVTQLTVSGCIIAVAYKDLKQYVLLGYQGPTVSMLLVDASLQQVCRQNLVETMNAATLSVWEPPQLTSYFVAGFLVGVWNNNFEAQIEIDSGPTCETYIKLTNAFVLDVLNRKFPAGASKANLKDAITFVEQSIQQQMDRLKWPLGNLHALSIAGILDVYSGGKPELIIEAEQILSVTAFMCETLEAEGIQKREKKINLEH</sequence>
<dbReference type="EnsemblMetazoa" id="XM_022791986">
    <property type="protein sequence ID" value="XP_022647721"/>
    <property type="gene ID" value="LOC111244672"/>
</dbReference>
<reference evidence="1" key="1">
    <citation type="submission" date="2021-01" db="UniProtKB">
        <authorList>
            <consortium name="EnsemblMetazoa"/>
        </authorList>
    </citation>
    <scope>IDENTIFICATION</scope>
</reference>
<dbReference type="KEGG" id="vde:111244672"/>
<evidence type="ECO:0000313" key="1">
    <source>
        <dbReference type="EnsemblMetazoa" id="XP_022647721"/>
    </source>
</evidence>
<organism evidence="1 2">
    <name type="scientific">Varroa destructor</name>
    <name type="common">Honeybee mite</name>
    <dbReference type="NCBI Taxonomy" id="109461"/>
    <lineage>
        <taxon>Eukaryota</taxon>
        <taxon>Metazoa</taxon>
        <taxon>Ecdysozoa</taxon>
        <taxon>Arthropoda</taxon>
        <taxon>Chelicerata</taxon>
        <taxon>Arachnida</taxon>
        <taxon>Acari</taxon>
        <taxon>Parasitiformes</taxon>
        <taxon>Mesostigmata</taxon>
        <taxon>Gamasina</taxon>
        <taxon>Dermanyssoidea</taxon>
        <taxon>Varroidae</taxon>
        <taxon>Varroa</taxon>
    </lineage>
</organism>